<dbReference type="InterPro" id="IPR000763">
    <property type="entry name" value="Catalase_peroxidase"/>
</dbReference>
<evidence type="ECO:0000256" key="4">
    <source>
        <dbReference type="ARBA" id="ARBA00023002"/>
    </source>
</evidence>
<feature type="cross-link" description="Tryptophyl-tyrosyl-methioninium (Tyr-Met) (with Trp-133)" evidence="8">
    <location>
        <begin position="255"/>
        <end position="281"/>
    </location>
</feature>
<dbReference type="PANTHER" id="PTHR30555">
    <property type="entry name" value="HYDROPEROXIDASE I, BIFUNCTIONAL CATALASE-PEROXIDASE"/>
    <property type="match status" value="1"/>
</dbReference>
<dbReference type="InterPro" id="IPR002016">
    <property type="entry name" value="Haem_peroxidase"/>
</dbReference>
<keyword evidence="2 8" id="KW-0349">Heme</keyword>
<evidence type="ECO:0000313" key="13">
    <source>
        <dbReference type="Proteomes" id="UP000665025"/>
    </source>
</evidence>
<dbReference type="EMBL" id="CP072426">
    <property type="protein sequence ID" value="QTL37567.1"/>
    <property type="molecule type" value="Genomic_DNA"/>
</dbReference>
<dbReference type="Gene3D" id="1.10.420.10">
    <property type="entry name" value="Peroxidase, domain 2"/>
    <property type="match status" value="2"/>
</dbReference>
<keyword evidence="13" id="KW-1185">Reference proteome</keyword>
<reference evidence="12 13" key="1">
    <citation type="submission" date="2021-03" db="EMBL/GenBank/DDBJ databases">
        <title>Complete Genome of Pseudoalteromonas viridis Strain BBR56, a new biocontrol bacterial candidate.</title>
        <authorList>
            <person name="Handayani D.P."/>
            <person name="Isnansetyo A."/>
            <person name="Istiqomah I."/>
            <person name="Jumina J."/>
        </authorList>
    </citation>
    <scope>NUCLEOTIDE SEQUENCE [LARGE SCALE GENOMIC DNA]</scope>
    <source>
        <strain evidence="12 13">BBR56</strain>
    </source>
</reference>
<comment type="cofactor">
    <cofactor evidence="8">
        <name>heme b</name>
        <dbReference type="ChEBI" id="CHEBI:60344"/>
    </cofactor>
    <text evidence="8">Binds 1 heme b (iron(II)-protoporphyrin IX) group per dimer.</text>
</comment>
<dbReference type="SUPFAM" id="SSF48113">
    <property type="entry name" value="Heme-dependent peroxidases"/>
    <property type="match status" value="2"/>
</dbReference>
<keyword evidence="6 8" id="KW-0376">Hydrogen peroxide</keyword>
<evidence type="ECO:0000256" key="8">
    <source>
        <dbReference type="HAMAP-Rule" id="MF_01961"/>
    </source>
</evidence>
<dbReference type="CDD" id="cd08200">
    <property type="entry name" value="catalase_peroxidase_2"/>
    <property type="match status" value="1"/>
</dbReference>
<dbReference type="InterPro" id="IPR019793">
    <property type="entry name" value="Peroxidases_heam-ligand_BS"/>
</dbReference>
<comment type="PTM">
    <text evidence="8">Formation of the three residue Trp-Tyr-Met cross-link is important for the catalase, but not the peroxidase activity of the enzyme.</text>
</comment>
<proteinExistence type="inferred from homology"/>
<dbReference type="RefSeq" id="WP_209053786.1">
    <property type="nucleotide sequence ID" value="NZ_CP072426.1"/>
</dbReference>
<feature type="region of interest" description="Disordered" evidence="10">
    <location>
        <begin position="31"/>
        <end position="52"/>
    </location>
</feature>
<dbReference type="PRINTS" id="PR00458">
    <property type="entry name" value="PEROXIDASE"/>
</dbReference>
<dbReference type="NCBIfam" id="TIGR00198">
    <property type="entry name" value="cat_per_HPI"/>
    <property type="match status" value="1"/>
</dbReference>
<organism evidence="12 13">
    <name type="scientific">Pseudoalteromonas viridis</name>
    <dbReference type="NCBI Taxonomy" id="339617"/>
    <lineage>
        <taxon>Bacteria</taxon>
        <taxon>Pseudomonadati</taxon>
        <taxon>Pseudomonadota</taxon>
        <taxon>Gammaproteobacteria</taxon>
        <taxon>Alteromonadales</taxon>
        <taxon>Pseudoalteromonadaceae</taxon>
        <taxon>Pseudoalteromonas</taxon>
    </lineage>
</organism>
<feature type="domain" description="Plant heme peroxidase family profile" evidence="11">
    <location>
        <begin position="167"/>
        <end position="457"/>
    </location>
</feature>
<evidence type="ECO:0000256" key="7">
    <source>
        <dbReference type="ARBA" id="ARBA00049145"/>
    </source>
</evidence>
<evidence type="ECO:0000313" key="12">
    <source>
        <dbReference type="EMBL" id="QTL37567.1"/>
    </source>
</evidence>
<feature type="chain" id="PRO_5044942857" description="Catalase-peroxidase" evidence="8 9">
    <location>
        <begin position="27"/>
        <end position="771"/>
    </location>
</feature>
<keyword evidence="1 8" id="KW-0575">Peroxidase</keyword>
<dbReference type="PROSITE" id="PS00436">
    <property type="entry name" value="PEROXIDASE_2"/>
    <property type="match status" value="1"/>
</dbReference>
<dbReference type="NCBIfam" id="NF011635">
    <property type="entry name" value="PRK15061.1"/>
    <property type="match status" value="1"/>
</dbReference>
<dbReference type="PRINTS" id="PR00460">
    <property type="entry name" value="BPEROXIDASE"/>
</dbReference>
<evidence type="ECO:0000256" key="2">
    <source>
        <dbReference type="ARBA" id="ARBA00022617"/>
    </source>
</evidence>
<feature type="site" description="Transition state stabilizer" evidence="8">
    <location>
        <position position="130"/>
    </location>
</feature>
<protein>
    <recommendedName>
        <fullName evidence="8 9">Catalase-peroxidase</fullName>
        <shortName evidence="8">CP</shortName>
        <ecNumber evidence="8 9">1.11.1.21</ecNumber>
    </recommendedName>
    <alternativeName>
        <fullName evidence="8">Peroxidase/catalase</fullName>
    </alternativeName>
</protein>
<comment type="function">
    <text evidence="8">Bifunctional enzyme with both catalase and broad-spectrum peroxidase activity.</text>
</comment>
<keyword evidence="5 8" id="KW-0408">Iron</keyword>
<dbReference type="PROSITE" id="PS00435">
    <property type="entry name" value="PEROXIDASE_1"/>
    <property type="match status" value="1"/>
</dbReference>
<dbReference type="GO" id="GO:0004601">
    <property type="term" value="F:peroxidase activity"/>
    <property type="evidence" value="ECO:0007669"/>
    <property type="project" value="UniProtKB-KW"/>
</dbReference>
<evidence type="ECO:0000256" key="10">
    <source>
        <dbReference type="SAM" id="MobiDB-lite"/>
    </source>
</evidence>
<dbReference type="Pfam" id="PF00141">
    <property type="entry name" value="peroxidase"/>
    <property type="match status" value="2"/>
</dbReference>
<evidence type="ECO:0000259" key="11">
    <source>
        <dbReference type="PROSITE" id="PS50873"/>
    </source>
</evidence>
<name>A0ABX7VDG2_9GAMM</name>
<evidence type="ECO:0000256" key="3">
    <source>
        <dbReference type="ARBA" id="ARBA00022723"/>
    </source>
</evidence>
<feature type="active site" description="Proton acceptor" evidence="8">
    <location>
        <position position="134"/>
    </location>
</feature>
<dbReference type="InterPro" id="IPR019794">
    <property type="entry name" value="Peroxidases_AS"/>
</dbReference>
<comment type="similarity">
    <text evidence="8 9">Belongs to the peroxidase family. Peroxidase/catalase subfamily.</text>
</comment>
<dbReference type="Proteomes" id="UP000665025">
    <property type="component" value="Chromosome 2"/>
</dbReference>
<dbReference type="PANTHER" id="PTHR30555:SF0">
    <property type="entry name" value="CATALASE-PEROXIDASE"/>
    <property type="match status" value="1"/>
</dbReference>
<evidence type="ECO:0000256" key="9">
    <source>
        <dbReference type="RuleBase" id="RU003451"/>
    </source>
</evidence>
<gene>
    <name evidence="8 12" type="primary">katG</name>
    <name evidence="12" type="ORF">J5X90_22245</name>
</gene>
<dbReference type="Gene3D" id="1.10.520.10">
    <property type="match status" value="2"/>
</dbReference>
<dbReference type="HAMAP" id="MF_01961">
    <property type="entry name" value="Catal_peroxid"/>
    <property type="match status" value="1"/>
</dbReference>
<comment type="catalytic activity">
    <reaction evidence="8 9">
        <text>H2O2 + AH2 = A + 2 H2O</text>
        <dbReference type="Rhea" id="RHEA:30275"/>
        <dbReference type="ChEBI" id="CHEBI:13193"/>
        <dbReference type="ChEBI" id="CHEBI:15377"/>
        <dbReference type="ChEBI" id="CHEBI:16240"/>
        <dbReference type="ChEBI" id="CHEBI:17499"/>
        <dbReference type="EC" id="1.11.1.21"/>
    </reaction>
</comment>
<dbReference type="EC" id="1.11.1.21" evidence="8 9"/>
<feature type="signal peptide" evidence="8 9">
    <location>
        <begin position="1"/>
        <end position="26"/>
    </location>
</feature>
<evidence type="ECO:0000256" key="6">
    <source>
        <dbReference type="ARBA" id="ARBA00023324"/>
    </source>
</evidence>
<comment type="caution">
    <text evidence="8">Lacks conserved residue(s) required for the propagation of feature annotation.</text>
</comment>
<sequence precursor="true">MSTKIFRKSALAALVSLAVTGLSACASNDDLQQGSQSNGEISKPKGAVGSGSVPMGVAKSNQFWWPDQLDLSPLRDHDSRSNPLGEDFDYAVAFNQLDMAALKRDMNELLTTSQDWWPADWGNYGPLFIRLAWHSSGTYRTLDGRGGGDGGQMRFDPLNSWPDNGNLDKAKRLLWPLKQKYGAQISWGDLMILAGTVGLENMGFKTYGFAGGRTDDWEPDLVYWGPEVEMLASDREEKDGKLQRPLGATHMGLIYVNPEGPKGKPDPVGSAKNIRVAFGRMAMNDEETVALIAGGHTFGKMHGAHKASKCVGKEPGGAAIEEQGLGWKNNCGKGHSEDTVTSGLEGAWTQAPTRWTTLYLQNLLNFEWQQTRSPGGAIQWIPTDEALHTSVPDAHVKGKFNSPVMTTADLALKYDPEYRKIAERFLANPEEYRLAFAKAWYKLTHRDMGPRARYLGNTAPDEALIWQDPVPAVDHALINEADAKAIKLDILKTGISVPALIRTAWASAASFRASDMRGGANGARIMLAPQKDWPVNNPDELSSVLNQLQAVQARFNRAAGGTKQVSMADVIVLAGAAAVEQAAKNAGITVSVPFTPGRTDATQAQTDVESFALLEPKADAFRNYFDVNASYRSPTEMLVDKADQLNLTVPEMTVLLGGLRVLGANAMDSQHGVFTDKVGTLSNDFFVNLLSMSHQWQKTSQAGLYESIDRSTGKKRFTATSVDLIFGSNSELRAVAEVYAYDNAQQKFAEDFVKAWHKVMQLDRFDLRHQL</sequence>
<comment type="catalytic activity">
    <reaction evidence="7 8 9">
        <text>2 H2O2 = O2 + 2 H2O</text>
        <dbReference type="Rhea" id="RHEA:20309"/>
        <dbReference type="ChEBI" id="CHEBI:15377"/>
        <dbReference type="ChEBI" id="CHEBI:15379"/>
        <dbReference type="ChEBI" id="CHEBI:16240"/>
        <dbReference type="EC" id="1.11.1.21"/>
    </reaction>
</comment>
<accession>A0ABX7VDG2</accession>
<dbReference type="PROSITE" id="PS51257">
    <property type="entry name" value="PROKAR_LIPOPROTEIN"/>
    <property type="match status" value="1"/>
</dbReference>
<dbReference type="PROSITE" id="PS50873">
    <property type="entry name" value="PEROXIDASE_4"/>
    <property type="match status" value="1"/>
</dbReference>
<keyword evidence="8 9" id="KW-0732">Signal</keyword>
<feature type="compositionally biased region" description="Polar residues" evidence="10">
    <location>
        <begin position="31"/>
        <end position="40"/>
    </location>
</feature>
<comment type="subunit">
    <text evidence="8">Homodimer or homotetramer.</text>
</comment>
<dbReference type="InterPro" id="IPR010255">
    <property type="entry name" value="Haem_peroxidase_sf"/>
</dbReference>
<feature type="binding site" description="axial binding residue" evidence="8">
    <location>
        <position position="296"/>
    </location>
    <ligand>
        <name>heme b</name>
        <dbReference type="ChEBI" id="CHEBI:60344"/>
    </ligand>
    <ligandPart>
        <name>Fe</name>
        <dbReference type="ChEBI" id="CHEBI:18248"/>
    </ligandPart>
</feature>
<keyword evidence="3 8" id="KW-0479">Metal-binding</keyword>
<evidence type="ECO:0000256" key="5">
    <source>
        <dbReference type="ARBA" id="ARBA00023004"/>
    </source>
</evidence>
<evidence type="ECO:0000256" key="1">
    <source>
        <dbReference type="ARBA" id="ARBA00022559"/>
    </source>
</evidence>
<keyword evidence="4 8" id="KW-0560">Oxidoreductase</keyword>